<organism evidence="2 3">
    <name type="scientific">Chitinophaga lutea</name>
    <dbReference type="NCBI Taxonomy" id="2488634"/>
    <lineage>
        <taxon>Bacteria</taxon>
        <taxon>Pseudomonadati</taxon>
        <taxon>Bacteroidota</taxon>
        <taxon>Chitinophagia</taxon>
        <taxon>Chitinophagales</taxon>
        <taxon>Chitinophagaceae</taxon>
        <taxon>Chitinophaga</taxon>
    </lineage>
</organism>
<dbReference type="RefSeq" id="WP_123849360.1">
    <property type="nucleotide sequence ID" value="NZ_RPDH01000003.1"/>
</dbReference>
<feature type="transmembrane region" description="Helical" evidence="1">
    <location>
        <begin position="129"/>
        <end position="147"/>
    </location>
</feature>
<evidence type="ECO:0008006" key="4">
    <source>
        <dbReference type="Google" id="ProtNLM"/>
    </source>
</evidence>
<evidence type="ECO:0000256" key="1">
    <source>
        <dbReference type="SAM" id="Phobius"/>
    </source>
</evidence>
<accession>A0A3N4PPR2</accession>
<evidence type="ECO:0000313" key="2">
    <source>
        <dbReference type="EMBL" id="RPE05710.1"/>
    </source>
</evidence>
<keyword evidence="3" id="KW-1185">Reference proteome</keyword>
<feature type="transmembrane region" description="Helical" evidence="1">
    <location>
        <begin position="27"/>
        <end position="47"/>
    </location>
</feature>
<dbReference type="Proteomes" id="UP000278351">
    <property type="component" value="Unassembled WGS sequence"/>
</dbReference>
<dbReference type="AlphaFoldDB" id="A0A3N4PPR2"/>
<feature type="transmembrane region" description="Helical" evidence="1">
    <location>
        <begin position="67"/>
        <end position="84"/>
    </location>
</feature>
<evidence type="ECO:0000313" key="3">
    <source>
        <dbReference type="Proteomes" id="UP000278351"/>
    </source>
</evidence>
<dbReference type="PANTHER" id="PTHR36974:SF1">
    <property type="entry name" value="DOXX FAMILY MEMBRANE PROTEIN"/>
    <property type="match status" value="1"/>
</dbReference>
<comment type="caution">
    <text evidence="2">The sequence shown here is derived from an EMBL/GenBank/DDBJ whole genome shotgun (WGS) entry which is preliminary data.</text>
</comment>
<dbReference type="OrthoDB" id="673526at2"/>
<keyword evidence="1" id="KW-0472">Membrane</keyword>
<feature type="transmembrane region" description="Helical" evidence="1">
    <location>
        <begin position="90"/>
        <end position="109"/>
    </location>
</feature>
<dbReference type="EMBL" id="RPDH01000003">
    <property type="protein sequence ID" value="RPE05710.1"/>
    <property type="molecule type" value="Genomic_DNA"/>
</dbReference>
<keyword evidence="1" id="KW-1133">Transmembrane helix</keyword>
<sequence>MIVLLVLLTAFGIALLALKAITKVWNPWLSGCIAMCVMLCFTAMGHFVYLEGMQMMLPEAVPFKRELIILTGLLEIAGGIGLLFQRYRRWAAILLIIFFVLVLPANIYAALHHIDYQNATTGGKGPGYLWLRVPLQLVLIGWVWFFGLRANRTSQAN</sequence>
<name>A0A3N4PPR2_9BACT</name>
<dbReference type="PANTHER" id="PTHR36974">
    <property type="entry name" value="MEMBRANE PROTEIN-RELATED"/>
    <property type="match status" value="1"/>
</dbReference>
<gene>
    <name evidence="2" type="ORF">EGT74_25415</name>
</gene>
<keyword evidence="1" id="KW-0812">Transmembrane</keyword>
<protein>
    <recommendedName>
        <fullName evidence="4">DoxX family membrane protein</fullName>
    </recommendedName>
</protein>
<proteinExistence type="predicted"/>
<reference evidence="2 3" key="1">
    <citation type="submission" date="2018-11" db="EMBL/GenBank/DDBJ databases">
        <title>Chitinophaga lutea sp.nov., isolate from arsenic contaminated soil.</title>
        <authorList>
            <person name="Zong Y."/>
        </authorList>
    </citation>
    <scope>NUCLEOTIDE SEQUENCE [LARGE SCALE GENOMIC DNA]</scope>
    <source>
        <strain evidence="2 3">ZY74</strain>
    </source>
</reference>